<evidence type="ECO:0000313" key="2">
    <source>
        <dbReference type="Proteomes" id="UP001162031"/>
    </source>
</evidence>
<reference evidence="1" key="1">
    <citation type="submission" date="2022-12" db="EMBL/GenBank/DDBJ databases">
        <authorList>
            <person name="Webb A."/>
        </authorList>
    </citation>
    <scope>NUCLEOTIDE SEQUENCE</scope>
    <source>
        <strain evidence="1">Hp1</strain>
    </source>
</reference>
<evidence type="ECO:0000313" key="1">
    <source>
        <dbReference type="EMBL" id="CAI5741432.1"/>
    </source>
</evidence>
<sequence length="337" mass="37276">MRVTAFALATTSILQPCTDSVLEAAASTATGLRAPTVVPALANGHDDISFSRSLRSSVQGISMGGGLLGEGVVNKIESAVSSALVKYQLQEHVFNKPHNVFRAAFPETVVDKTLMKHRAVRELVTMSHYEGIIKTPLSLEDESDLARDLAGLLSSEDEKVQHFGEVHLMVLIRRWVTSKRDPVDVMKDLKLPGRSIYRFLMGDSAEDVVLMKYCALAKPGKGPDLYDQLMIESVGGPENFLRLMSVSFIYPNSFDRSLRIIKASMKAKGVNPSIGKKFLWQYRSASTFYNKKLEKCQSPHEISVLILSPGVGRRQRQLLSLVEQMIESAKPVSRLVL</sequence>
<accession>A0AAV0UY54</accession>
<evidence type="ECO:0008006" key="3">
    <source>
        <dbReference type="Google" id="ProtNLM"/>
    </source>
</evidence>
<keyword evidence="2" id="KW-1185">Reference proteome</keyword>
<comment type="caution">
    <text evidence="1">The sequence shown here is derived from an EMBL/GenBank/DDBJ whole genome shotgun (WGS) entry which is preliminary data.</text>
</comment>
<dbReference type="AlphaFoldDB" id="A0AAV0UY54"/>
<organism evidence="1 2">
    <name type="scientific">Hyaloperonospora brassicae</name>
    <name type="common">Brassica downy mildew</name>
    <name type="synonym">Peronospora brassicae</name>
    <dbReference type="NCBI Taxonomy" id="162125"/>
    <lineage>
        <taxon>Eukaryota</taxon>
        <taxon>Sar</taxon>
        <taxon>Stramenopiles</taxon>
        <taxon>Oomycota</taxon>
        <taxon>Peronosporomycetes</taxon>
        <taxon>Peronosporales</taxon>
        <taxon>Peronosporaceae</taxon>
        <taxon>Hyaloperonospora</taxon>
    </lineage>
</organism>
<dbReference type="EMBL" id="CANTFL010001449">
    <property type="protein sequence ID" value="CAI5741432.1"/>
    <property type="molecule type" value="Genomic_DNA"/>
</dbReference>
<proteinExistence type="predicted"/>
<name>A0AAV0UY54_HYABA</name>
<gene>
    <name evidence="1" type="ORF">HBR001_LOCUS8485</name>
</gene>
<protein>
    <recommendedName>
        <fullName evidence="3">RxLR effector candidate protein</fullName>
    </recommendedName>
</protein>
<dbReference type="Proteomes" id="UP001162031">
    <property type="component" value="Unassembled WGS sequence"/>
</dbReference>